<dbReference type="Gene3D" id="3.40.50.880">
    <property type="match status" value="1"/>
</dbReference>
<dbReference type="EMBL" id="KF901002">
    <property type="protein sequence ID" value="AIF14478.1"/>
    <property type="molecule type" value="Genomic_DNA"/>
</dbReference>
<accession>A0A075HKK7</accession>
<name>A0A075HKK7_9EURY</name>
<dbReference type="GO" id="GO:0033969">
    <property type="term" value="F:gamma-glutamyl-gamma-aminobutyrate hydrolase activity"/>
    <property type="evidence" value="ECO:0007669"/>
    <property type="project" value="TreeGrafter"/>
</dbReference>
<gene>
    <name evidence="1" type="primary">trpG</name>
</gene>
<dbReference type="GO" id="GO:0005829">
    <property type="term" value="C:cytosol"/>
    <property type="evidence" value="ECO:0007669"/>
    <property type="project" value="TreeGrafter"/>
</dbReference>
<dbReference type="Pfam" id="PF07722">
    <property type="entry name" value="Peptidase_C26"/>
    <property type="match status" value="1"/>
</dbReference>
<proteinExistence type="predicted"/>
<dbReference type="GO" id="GO:0004049">
    <property type="term" value="F:anthranilate synthase activity"/>
    <property type="evidence" value="ECO:0007669"/>
    <property type="project" value="UniProtKB-EC"/>
</dbReference>
<dbReference type="PROSITE" id="PS51273">
    <property type="entry name" value="GATASE_TYPE_1"/>
    <property type="match status" value="1"/>
</dbReference>
<keyword evidence="1" id="KW-0456">Lyase</keyword>
<dbReference type="InterPro" id="IPR029062">
    <property type="entry name" value="Class_I_gatase-like"/>
</dbReference>
<organism evidence="1">
    <name type="scientific">uncultured marine group II/III euryarchaeote KM3_67_D09</name>
    <dbReference type="NCBI Taxonomy" id="1456483"/>
    <lineage>
        <taxon>Archaea</taxon>
        <taxon>Methanobacteriati</taxon>
        <taxon>Methanobacteriota</taxon>
        <taxon>environmental samples</taxon>
    </lineage>
</organism>
<dbReference type="CDD" id="cd01745">
    <property type="entry name" value="GATase1_2"/>
    <property type="match status" value="1"/>
</dbReference>
<dbReference type="InterPro" id="IPR044668">
    <property type="entry name" value="PuuD-like"/>
</dbReference>
<sequence length="232" mass="25036">MIGLSAPVIGVTTSVNVRDYETPEQAVVMVPANYPQAIRRAGGIPILLTEGDDVETLLARLDGIIIAGGRDVDPARYGEEPHERTDNLRPEQDTWESALIATAIERDLPLLCVCRGHQLLAVERGGRLHQHLPETPGYEKHGATGGEWSNHVVEIEPNSRLGSILGTNVIGNSGHHQGVADAGDLTIVGRTEDGLIEALELPGASFLLSMQWHPEMLNQTKVFDALIEAARA</sequence>
<dbReference type="GO" id="GO:0006598">
    <property type="term" value="P:polyamine catabolic process"/>
    <property type="evidence" value="ECO:0007669"/>
    <property type="project" value="TreeGrafter"/>
</dbReference>
<dbReference type="EC" id="4.1.3.27" evidence="1"/>
<dbReference type="InterPro" id="IPR011697">
    <property type="entry name" value="Peptidase_C26"/>
</dbReference>
<dbReference type="PANTHER" id="PTHR43235:SF1">
    <property type="entry name" value="GLUTAMINE AMIDOTRANSFERASE PB2B2.05-RELATED"/>
    <property type="match status" value="1"/>
</dbReference>
<reference evidence="1" key="1">
    <citation type="journal article" date="2014" name="Genome Biol. Evol.">
        <title>Pangenome evidence for extensive interdomain horizontal transfer affecting lineage core and shell genes in uncultured planktonic thaumarchaeota and euryarchaeota.</title>
        <authorList>
            <person name="Deschamps P."/>
            <person name="Zivanovic Y."/>
            <person name="Moreira D."/>
            <person name="Rodriguez-Valera F."/>
            <person name="Lopez-Garcia P."/>
        </authorList>
    </citation>
    <scope>NUCLEOTIDE SEQUENCE</scope>
</reference>
<dbReference type="AlphaFoldDB" id="A0A075HKK7"/>
<dbReference type="PANTHER" id="PTHR43235">
    <property type="entry name" value="GLUTAMINE AMIDOTRANSFERASE PB2B2.05-RELATED"/>
    <property type="match status" value="1"/>
</dbReference>
<protein>
    <submittedName>
        <fullName evidence="1">Anthranilate synthase component II (TrpG)</fullName>
        <ecNumber evidence="1">4.1.3.27</ecNumber>
    </submittedName>
</protein>
<evidence type="ECO:0000313" key="1">
    <source>
        <dbReference type="EMBL" id="AIF14478.1"/>
    </source>
</evidence>
<dbReference type="SUPFAM" id="SSF52317">
    <property type="entry name" value="Class I glutamine amidotransferase-like"/>
    <property type="match status" value="1"/>
</dbReference>